<organism evidence="6 7">
    <name type="scientific">Saccharopolyspora spinosa</name>
    <dbReference type="NCBI Taxonomy" id="60894"/>
    <lineage>
        <taxon>Bacteria</taxon>
        <taxon>Bacillati</taxon>
        <taxon>Actinomycetota</taxon>
        <taxon>Actinomycetes</taxon>
        <taxon>Pseudonocardiales</taxon>
        <taxon>Pseudonocardiaceae</taxon>
        <taxon>Saccharopolyspora</taxon>
    </lineage>
</organism>
<evidence type="ECO:0000256" key="2">
    <source>
        <dbReference type="ARBA" id="ARBA00022676"/>
    </source>
</evidence>
<name>A0A2N3Y620_SACSN</name>
<reference evidence="6" key="1">
    <citation type="submission" date="2017-12" db="EMBL/GenBank/DDBJ databases">
        <title>Sequencing the genomes of 1000 Actinobacteria strains.</title>
        <authorList>
            <person name="Klenk H.-P."/>
        </authorList>
    </citation>
    <scope>NUCLEOTIDE SEQUENCE [LARGE SCALE GENOMIC DNA]</scope>
    <source>
        <strain evidence="6">DSM 44228</strain>
    </source>
</reference>
<feature type="domain" description="Erythromycin biosynthesis protein CIII-like N-terminal" evidence="5">
    <location>
        <begin position="22"/>
        <end position="225"/>
    </location>
</feature>
<evidence type="ECO:0000313" key="6">
    <source>
        <dbReference type="EMBL" id="PKW18358.1"/>
    </source>
</evidence>
<dbReference type="EMBL" id="PJNB01000001">
    <property type="protein sequence ID" value="PKW18358.1"/>
    <property type="molecule type" value="Genomic_DNA"/>
</dbReference>
<gene>
    <name evidence="6" type="ORF">A8926_6435</name>
</gene>
<dbReference type="Proteomes" id="UP000233786">
    <property type="component" value="Unassembled WGS sequence"/>
</dbReference>
<keyword evidence="7" id="KW-1185">Reference proteome</keyword>
<dbReference type="GO" id="GO:0017000">
    <property type="term" value="P:antibiotic biosynthetic process"/>
    <property type="evidence" value="ECO:0007669"/>
    <property type="project" value="UniProtKB-ARBA"/>
</dbReference>
<comment type="caution">
    <text evidence="6">The sequence shown here is derived from an EMBL/GenBank/DDBJ whole genome shotgun (WGS) entry which is preliminary data.</text>
</comment>
<protein>
    <submittedName>
        <fullName evidence="6">Glycosyltransferase</fullName>
    </submittedName>
</protein>
<dbReference type="AlphaFoldDB" id="A0A2N3Y620"/>
<evidence type="ECO:0000256" key="1">
    <source>
        <dbReference type="ARBA" id="ARBA00006962"/>
    </source>
</evidence>
<dbReference type="PANTHER" id="PTHR48050:SF13">
    <property type="entry name" value="STEROL 3-BETA-GLUCOSYLTRANSFERASE UGT80A2"/>
    <property type="match status" value="1"/>
</dbReference>
<dbReference type="PANTHER" id="PTHR48050">
    <property type="entry name" value="STEROL 3-BETA-GLUCOSYLTRANSFERASE"/>
    <property type="match status" value="1"/>
</dbReference>
<dbReference type="STRING" id="994479.GCA_000194155_04534"/>
<evidence type="ECO:0000313" key="7">
    <source>
        <dbReference type="Proteomes" id="UP000233786"/>
    </source>
</evidence>
<dbReference type="InterPro" id="IPR002213">
    <property type="entry name" value="UDP_glucos_trans"/>
</dbReference>
<dbReference type="GO" id="GO:0016758">
    <property type="term" value="F:hexosyltransferase activity"/>
    <property type="evidence" value="ECO:0007669"/>
    <property type="project" value="UniProtKB-ARBA"/>
</dbReference>
<comment type="similarity">
    <text evidence="1">Belongs to the glycosyltransferase 28 family.</text>
</comment>
<dbReference type="SUPFAM" id="SSF53756">
    <property type="entry name" value="UDP-Glycosyltransferase/glycogen phosphorylase"/>
    <property type="match status" value="1"/>
</dbReference>
<proteinExistence type="inferred from homology"/>
<keyword evidence="2" id="KW-0328">Glycosyltransferase</keyword>
<dbReference type="Pfam" id="PF21036">
    <property type="entry name" value="EryCIII-like_N"/>
    <property type="match status" value="1"/>
</dbReference>
<dbReference type="RefSeq" id="WP_029535629.1">
    <property type="nucleotide sequence ID" value="NZ_CP061007.1"/>
</dbReference>
<evidence type="ECO:0000259" key="4">
    <source>
        <dbReference type="Pfam" id="PF06722"/>
    </source>
</evidence>
<dbReference type="InterPro" id="IPR050426">
    <property type="entry name" value="Glycosyltransferase_28"/>
</dbReference>
<dbReference type="GO" id="GO:0008194">
    <property type="term" value="F:UDP-glycosyltransferase activity"/>
    <property type="evidence" value="ECO:0007669"/>
    <property type="project" value="InterPro"/>
</dbReference>
<dbReference type="Gene3D" id="3.40.50.2000">
    <property type="entry name" value="Glycogen Phosphorylase B"/>
    <property type="match status" value="2"/>
</dbReference>
<evidence type="ECO:0000256" key="3">
    <source>
        <dbReference type="ARBA" id="ARBA00022679"/>
    </source>
</evidence>
<dbReference type="InterPro" id="IPR048284">
    <property type="entry name" value="EryCIII-like_N"/>
</dbReference>
<keyword evidence="3" id="KW-0808">Transferase</keyword>
<accession>A0A2N3Y620</accession>
<dbReference type="Pfam" id="PF06722">
    <property type="entry name" value="EryCIII-like_C"/>
    <property type="match status" value="1"/>
</dbReference>
<evidence type="ECO:0000259" key="5">
    <source>
        <dbReference type="Pfam" id="PF21036"/>
    </source>
</evidence>
<feature type="domain" description="Erythromycin biosynthesis protein CIII-like C-terminal" evidence="4">
    <location>
        <begin position="250"/>
        <end position="383"/>
    </location>
</feature>
<dbReference type="CDD" id="cd03784">
    <property type="entry name" value="GT1_Gtf-like"/>
    <property type="match status" value="1"/>
</dbReference>
<sequence length="390" mass="41183">MRVLVVPLPYPTHLMAMVPLCWALQASGHEVLIAAPPELQATAHGAGLTTAGIRGNDRTGDTGGTTQLRFPNPAFGQRDTEAGRQLWEQTASNVAQSSLDQLPEYLRLAEAWRPSVLLVDVCALIGRVLGGLLDLPVVLHRWGVDPTAGPFSDRAHELLDPVCRHHGLTGLPTPELILDPCPPSLQASDAPQGAPVQYVPYNGSGAFPAWGAARTSARRVCICMGRMVLNATGPAPLLRAVAAATELPGVEAVIAVPPEHRALLTDLPDNARIAESVPLNLFLRTCELVICAGGSGTAFTATRLGIPQLVLPQYFDQFDYARNLAAAGAGICLPDEQAQSDHEQFTDSIATVLGDTGFAAAAIKLSDEITAMPHPAALVRTLENTAAIRA</sequence>
<dbReference type="InterPro" id="IPR010610">
    <property type="entry name" value="EryCIII-like_C"/>
</dbReference>